<dbReference type="PROSITE" id="PS00108">
    <property type="entry name" value="PROTEIN_KINASE_ST"/>
    <property type="match status" value="1"/>
</dbReference>
<dbReference type="InterPro" id="IPR008271">
    <property type="entry name" value="Ser/Thr_kinase_AS"/>
</dbReference>
<gene>
    <name evidence="7" type="ORF">N7G274_002867</name>
</gene>
<dbReference type="Gene3D" id="1.10.510.10">
    <property type="entry name" value="Transferase(Phosphotransferase) domain 1"/>
    <property type="match status" value="1"/>
</dbReference>
<name>A0ABR4AHR8_9LECA</name>
<evidence type="ECO:0000256" key="5">
    <source>
        <dbReference type="ARBA" id="ARBA00022840"/>
    </source>
</evidence>
<dbReference type="InterPro" id="IPR050660">
    <property type="entry name" value="NEK_Ser/Thr_kinase"/>
</dbReference>
<dbReference type="EC" id="2.7.11.1" evidence="1"/>
<evidence type="ECO:0000256" key="3">
    <source>
        <dbReference type="ARBA" id="ARBA00022741"/>
    </source>
</evidence>
<reference evidence="7 8" key="1">
    <citation type="submission" date="2024-09" db="EMBL/GenBank/DDBJ databases">
        <title>Rethinking Asexuality: The Enigmatic Case of Functional Sexual Genes in Lepraria (Stereocaulaceae).</title>
        <authorList>
            <person name="Doellman M."/>
            <person name="Sun Y."/>
            <person name="Barcenas-Pena A."/>
            <person name="Lumbsch H.T."/>
            <person name="Grewe F."/>
        </authorList>
    </citation>
    <scope>NUCLEOTIDE SEQUENCE [LARGE SCALE GENOMIC DNA]</scope>
    <source>
        <strain evidence="7 8">Mercado 3170</strain>
    </source>
</reference>
<evidence type="ECO:0000259" key="6">
    <source>
        <dbReference type="PROSITE" id="PS50011"/>
    </source>
</evidence>
<keyword evidence="2" id="KW-0808">Transferase</keyword>
<dbReference type="PROSITE" id="PS50011">
    <property type="entry name" value="PROTEIN_KINASE_DOM"/>
    <property type="match status" value="1"/>
</dbReference>
<sequence>MPNIWLILSGSSDRIISSSTILSQHTQLIIIRYSEVEAAALTVVTAILFLMPQHAVSLRRPDHRHNARSAPSAERKVFHNIRIIGIGTQGDCWLVRDVNQGNYLVRKVLDEYRMLGQTPLEVHILNEILPPHHSILRIHYWSFSHRRLELYYDYCTGGSLDQFISTIKPYALSEGFLWHTFLQLAEALEILHYRGSRRVVHRDVKPANILLASPYIPGSGGYPVFKLGDFSLATLDPVTASAGTAIWTGPEPDSTAQNDIWGLGAVIHALAHGVGPVVPLPASAPEYARRRWNTNPYARRPMDLPTKYSNRLNSNMMSCLELDPRARISSRELVRKLRRDKP</sequence>
<dbReference type="Gene3D" id="3.30.200.20">
    <property type="entry name" value="Phosphorylase Kinase, domain 1"/>
    <property type="match status" value="1"/>
</dbReference>
<dbReference type="InterPro" id="IPR011009">
    <property type="entry name" value="Kinase-like_dom_sf"/>
</dbReference>
<dbReference type="CDD" id="cd00180">
    <property type="entry name" value="PKc"/>
    <property type="match status" value="1"/>
</dbReference>
<dbReference type="InterPro" id="IPR000719">
    <property type="entry name" value="Prot_kinase_dom"/>
</dbReference>
<evidence type="ECO:0000313" key="8">
    <source>
        <dbReference type="Proteomes" id="UP001590950"/>
    </source>
</evidence>
<keyword evidence="5" id="KW-0067">ATP-binding</keyword>
<keyword evidence="8" id="KW-1185">Reference proteome</keyword>
<evidence type="ECO:0000256" key="4">
    <source>
        <dbReference type="ARBA" id="ARBA00022777"/>
    </source>
</evidence>
<evidence type="ECO:0000256" key="1">
    <source>
        <dbReference type="ARBA" id="ARBA00012513"/>
    </source>
</evidence>
<accession>A0ABR4AHR8</accession>
<organism evidence="7 8">
    <name type="scientific">Stereocaulon virgatum</name>
    <dbReference type="NCBI Taxonomy" id="373712"/>
    <lineage>
        <taxon>Eukaryota</taxon>
        <taxon>Fungi</taxon>
        <taxon>Dikarya</taxon>
        <taxon>Ascomycota</taxon>
        <taxon>Pezizomycotina</taxon>
        <taxon>Lecanoromycetes</taxon>
        <taxon>OSLEUM clade</taxon>
        <taxon>Lecanoromycetidae</taxon>
        <taxon>Lecanorales</taxon>
        <taxon>Lecanorineae</taxon>
        <taxon>Stereocaulaceae</taxon>
        <taxon>Stereocaulon</taxon>
    </lineage>
</organism>
<dbReference type="SUPFAM" id="SSF56112">
    <property type="entry name" value="Protein kinase-like (PK-like)"/>
    <property type="match status" value="1"/>
</dbReference>
<dbReference type="Proteomes" id="UP001590950">
    <property type="component" value="Unassembled WGS sequence"/>
</dbReference>
<keyword evidence="4" id="KW-0418">Kinase</keyword>
<evidence type="ECO:0000256" key="2">
    <source>
        <dbReference type="ARBA" id="ARBA00022679"/>
    </source>
</evidence>
<dbReference type="Pfam" id="PF00069">
    <property type="entry name" value="Pkinase"/>
    <property type="match status" value="1"/>
</dbReference>
<dbReference type="PANTHER" id="PTHR43671:SF13">
    <property type="entry name" value="SERINE_THREONINE-PROTEIN KINASE NEK2"/>
    <property type="match status" value="1"/>
</dbReference>
<proteinExistence type="predicted"/>
<comment type="caution">
    <text evidence="7">The sequence shown here is derived from an EMBL/GenBank/DDBJ whole genome shotgun (WGS) entry which is preliminary data.</text>
</comment>
<keyword evidence="3" id="KW-0547">Nucleotide-binding</keyword>
<dbReference type="SMART" id="SM00220">
    <property type="entry name" value="S_TKc"/>
    <property type="match status" value="1"/>
</dbReference>
<feature type="domain" description="Protein kinase" evidence="6">
    <location>
        <begin position="78"/>
        <end position="342"/>
    </location>
</feature>
<evidence type="ECO:0000313" key="7">
    <source>
        <dbReference type="EMBL" id="KAL2044162.1"/>
    </source>
</evidence>
<dbReference type="EMBL" id="JBEFKJ010000009">
    <property type="protein sequence ID" value="KAL2044162.1"/>
    <property type="molecule type" value="Genomic_DNA"/>
</dbReference>
<protein>
    <recommendedName>
        <fullName evidence="1">non-specific serine/threonine protein kinase</fullName>
        <ecNumber evidence="1">2.7.11.1</ecNumber>
    </recommendedName>
</protein>
<dbReference type="PANTHER" id="PTHR43671">
    <property type="entry name" value="SERINE/THREONINE-PROTEIN KINASE NEK"/>
    <property type="match status" value="1"/>
</dbReference>